<evidence type="ECO:0000256" key="3">
    <source>
        <dbReference type="ARBA" id="ARBA00021007"/>
    </source>
</evidence>
<feature type="transmembrane region" description="Helical" evidence="9">
    <location>
        <begin position="6"/>
        <end position="26"/>
    </location>
</feature>
<keyword evidence="9 10" id="KW-0496">Mitochondrion</keyword>
<dbReference type="PANTHER" id="PTHR11058">
    <property type="entry name" value="NADH-UBIQUINONE OXIDOREDUCTASE CHAIN 3"/>
    <property type="match status" value="1"/>
</dbReference>
<evidence type="ECO:0000313" key="10">
    <source>
        <dbReference type="EMBL" id="AWX65960.1"/>
    </source>
</evidence>
<keyword evidence="6 9" id="KW-1133">Transmembrane helix</keyword>
<reference evidence="10" key="1">
    <citation type="journal article" date="2018" name="Mitochondrial DNA Part B Resour">
        <title>Complete mitochondrial genome of the freshwater bryozoan Pectinatella magnifica (Phylactolaemata: Plumatellida) assembled from next-generation sequencing data.</title>
        <authorList>
            <person name="Gim J.-S."/>
            <person name="Ko E.-J."/>
            <person name="Kim H.-G."/>
            <person name="Kim Y.-M."/>
            <person name="Hong S."/>
            <person name="Kim H.-W."/>
            <person name="Gim J.-A."/>
            <person name="Joo G.-J."/>
            <person name="Jo H."/>
        </authorList>
    </citation>
    <scope>NUCLEOTIDE SEQUENCE</scope>
</reference>
<comment type="function">
    <text evidence="9">Core subunit of the mitochondrial membrane respiratory chain NADH dehydrogenase (Complex I) which catalyzes electron transfer from NADH through the respiratory chain, using ubiquinone as an electron acceptor. Essential for the catalytic activity of complex I.</text>
</comment>
<evidence type="ECO:0000256" key="6">
    <source>
        <dbReference type="ARBA" id="ARBA00022989"/>
    </source>
</evidence>
<feature type="transmembrane region" description="Helical" evidence="9">
    <location>
        <begin position="57"/>
        <end position="79"/>
    </location>
</feature>
<keyword evidence="9" id="KW-1278">Translocase</keyword>
<keyword evidence="7 9" id="KW-0472">Membrane</keyword>
<evidence type="ECO:0000256" key="1">
    <source>
        <dbReference type="ARBA" id="ARBA00004370"/>
    </source>
</evidence>
<gene>
    <name evidence="10" type="primary">nad3</name>
</gene>
<dbReference type="GO" id="GO:0030964">
    <property type="term" value="C:NADH dehydrogenase complex"/>
    <property type="evidence" value="ECO:0007669"/>
    <property type="project" value="TreeGrafter"/>
</dbReference>
<feature type="transmembrane region" description="Helical" evidence="9">
    <location>
        <begin position="85"/>
        <end position="105"/>
    </location>
</feature>
<keyword evidence="9" id="KW-0520">NAD</keyword>
<geneLocation type="mitochondrion" evidence="10"/>
<dbReference type="InterPro" id="IPR038430">
    <property type="entry name" value="NDAH_ubi_oxred_su3_sf"/>
</dbReference>
<evidence type="ECO:0000256" key="8">
    <source>
        <dbReference type="ARBA" id="ARBA00049551"/>
    </source>
</evidence>
<evidence type="ECO:0000256" key="5">
    <source>
        <dbReference type="ARBA" id="ARBA00022692"/>
    </source>
</evidence>
<dbReference type="PANTHER" id="PTHR11058:SF9">
    <property type="entry name" value="NADH-UBIQUINONE OXIDOREDUCTASE CHAIN 3"/>
    <property type="match status" value="1"/>
</dbReference>
<dbReference type="AlphaFoldDB" id="A0A344AUW3"/>
<dbReference type="GO" id="GO:0008137">
    <property type="term" value="F:NADH dehydrogenase (ubiquinone) activity"/>
    <property type="evidence" value="ECO:0007669"/>
    <property type="project" value="UniProtKB-UniRule"/>
</dbReference>
<evidence type="ECO:0000256" key="4">
    <source>
        <dbReference type="ARBA" id="ARBA00022448"/>
    </source>
</evidence>
<keyword evidence="9" id="KW-0679">Respiratory chain</keyword>
<keyword evidence="4 9" id="KW-0813">Transport</keyword>
<proteinExistence type="inferred from homology"/>
<dbReference type="EMBL" id="MG546680">
    <property type="protein sequence ID" value="AWX65960.1"/>
    <property type="molecule type" value="Genomic_DNA"/>
</dbReference>
<name>A0A344AUW3_9BILA</name>
<comment type="similarity">
    <text evidence="2 9">Belongs to the complex I subunit 3 family.</text>
</comment>
<keyword evidence="9" id="KW-0249">Electron transport</keyword>
<keyword evidence="5 9" id="KW-0812">Transmembrane</keyword>
<evidence type="ECO:0000256" key="7">
    <source>
        <dbReference type="ARBA" id="ARBA00023136"/>
    </source>
</evidence>
<dbReference type="Gene3D" id="1.20.58.1610">
    <property type="entry name" value="NADH:ubiquinone/plastoquinone oxidoreductase, chain 3"/>
    <property type="match status" value="1"/>
</dbReference>
<evidence type="ECO:0000256" key="9">
    <source>
        <dbReference type="RuleBase" id="RU003640"/>
    </source>
</evidence>
<dbReference type="GO" id="GO:0031966">
    <property type="term" value="C:mitochondrial membrane"/>
    <property type="evidence" value="ECO:0007669"/>
    <property type="project" value="UniProtKB-SubCell"/>
</dbReference>
<comment type="catalytic activity">
    <reaction evidence="8 9">
        <text>a ubiquinone + NADH + 5 H(+)(in) = a ubiquinol + NAD(+) + 4 H(+)(out)</text>
        <dbReference type="Rhea" id="RHEA:29091"/>
        <dbReference type="Rhea" id="RHEA-COMP:9565"/>
        <dbReference type="Rhea" id="RHEA-COMP:9566"/>
        <dbReference type="ChEBI" id="CHEBI:15378"/>
        <dbReference type="ChEBI" id="CHEBI:16389"/>
        <dbReference type="ChEBI" id="CHEBI:17976"/>
        <dbReference type="ChEBI" id="CHEBI:57540"/>
        <dbReference type="ChEBI" id="CHEBI:57945"/>
        <dbReference type="EC" id="7.1.1.2"/>
    </reaction>
</comment>
<accession>A0A344AUW3</accession>
<evidence type="ECO:0000256" key="2">
    <source>
        <dbReference type="ARBA" id="ARBA00008472"/>
    </source>
</evidence>
<comment type="subcellular location">
    <subcellularLocation>
        <location evidence="1">Membrane</location>
    </subcellularLocation>
    <subcellularLocation>
        <location evidence="9">Mitochondrion membrane</location>
        <topology evidence="9">Multi-pass membrane protein</topology>
    </subcellularLocation>
</comment>
<dbReference type="InterPro" id="IPR000440">
    <property type="entry name" value="NADH_UbQ/plastoQ_OxRdtase_su3"/>
</dbReference>
<keyword evidence="9" id="KW-0830">Ubiquinone</keyword>
<dbReference type="Pfam" id="PF00507">
    <property type="entry name" value="Oxidored_q4"/>
    <property type="match status" value="1"/>
</dbReference>
<dbReference type="EC" id="7.1.1.2" evidence="9"/>
<organism evidence="10">
    <name type="scientific">Pectinatella magnifica</name>
    <dbReference type="NCBI Taxonomy" id="350071"/>
    <lineage>
        <taxon>Eukaryota</taxon>
        <taxon>Metazoa</taxon>
        <taxon>Spiralia</taxon>
        <taxon>Lophotrochozoa</taxon>
        <taxon>Bryozoa</taxon>
        <taxon>Phylactolaemata</taxon>
        <taxon>Pectinatellidae</taxon>
        <taxon>Pectinatella</taxon>
    </lineage>
</organism>
<sequence length="117" mass="13211">MLSVSLMIFISLFLGVILLTLAWVLGNRSISGRSKSSPFECGFDPKDSARVPFSMRFFLLAILFLIFDVEVVLLFPSVLSLEMGISMWNLMASFLFLIILLLGLFHEWNQGSLTWVS</sequence>
<protein>
    <recommendedName>
        <fullName evidence="3 9">NADH-ubiquinone oxidoreductase chain 3</fullName>
        <ecNumber evidence="9">7.1.1.2</ecNumber>
    </recommendedName>
</protein>